<dbReference type="GeneID" id="9042822"/>
<proteinExistence type="predicted"/>
<evidence type="ECO:0000256" key="1">
    <source>
        <dbReference type="SAM" id="MobiDB-lite"/>
    </source>
</evidence>
<sequence length="187" mass="20626">MASLFKNMTLLFADICNYTAYAKSAPAERVVSLLTTLFSRFDNLSDTCAVYKVHTIGDAYVASTEPKEGVDKQIQSARRMVAFAQAMVEALHTVRLEMSAPDLEMRIGLHFGKFIGGVIATTKINYDIFGVDVTIANQVETAGIPGKIVASDSLRRKRPDQEDNGQLEDKSQVSIEKKTRSKGYIKP</sequence>
<feature type="region of interest" description="Disordered" evidence="1">
    <location>
        <begin position="152"/>
        <end position="187"/>
    </location>
</feature>
<dbReference type="SUPFAM" id="SSF55073">
    <property type="entry name" value="Nucleotide cyclase"/>
    <property type="match status" value="1"/>
</dbReference>
<dbReference type="AlphaFoldDB" id="C5KPJ4"/>
<dbReference type="GO" id="GO:0070482">
    <property type="term" value="P:response to oxygen levels"/>
    <property type="evidence" value="ECO:0007669"/>
    <property type="project" value="TreeGrafter"/>
</dbReference>
<organism evidence="4">
    <name type="scientific">Perkinsus marinus (strain ATCC 50983 / TXsc)</name>
    <dbReference type="NCBI Taxonomy" id="423536"/>
    <lineage>
        <taxon>Eukaryota</taxon>
        <taxon>Sar</taxon>
        <taxon>Alveolata</taxon>
        <taxon>Perkinsozoa</taxon>
        <taxon>Perkinsea</taxon>
        <taxon>Perkinsida</taxon>
        <taxon>Perkinsidae</taxon>
        <taxon>Perkinsus</taxon>
    </lineage>
</organism>
<accession>C5KPJ4</accession>
<dbReference type="OrthoDB" id="354346at2759"/>
<dbReference type="GO" id="GO:0008074">
    <property type="term" value="C:guanylate cyclase complex, soluble"/>
    <property type="evidence" value="ECO:0007669"/>
    <property type="project" value="TreeGrafter"/>
</dbReference>
<dbReference type="SMART" id="SM00044">
    <property type="entry name" value="CYCc"/>
    <property type="match status" value="1"/>
</dbReference>
<dbReference type="PROSITE" id="PS50125">
    <property type="entry name" value="GUANYLATE_CYCLASE_2"/>
    <property type="match status" value="1"/>
</dbReference>
<keyword evidence="4" id="KW-1185">Reference proteome</keyword>
<evidence type="ECO:0000313" key="3">
    <source>
        <dbReference type="EMBL" id="EER13623.1"/>
    </source>
</evidence>
<dbReference type="InterPro" id="IPR001054">
    <property type="entry name" value="A/G_cyclase"/>
</dbReference>
<dbReference type="RefSeq" id="XP_002781828.1">
    <property type="nucleotide sequence ID" value="XM_002781782.1"/>
</dbReference>
<dbReference type="OMA" id="CESHAMC"/>
<dbReference type="InParanoid" id="C5KPJ4"/>
<protein>
    <submittedName>
        <fullName evidence="3">Guanylyl cyclase, putative</fullName>
    </submittedName>
</protein>
<name>C5KPJ4_PERM5</name>
<reference evidence="3 4" key="1">
    <citation type="submission" date="2008-07" db="EMBL/GenBank/DDBJ databases">
        <authorList>
            <person name="El-Sayed N."/>
            <person name="Caler E."/>
            <person name="Inman J."/>
            <person name="Amedeo P."/>
            <person name="Hass B."/>
            <person name="Wortman J."/>
        </authorList>
    </citation>
    <scope>NUCLEOTIDE SEQUENCE [LARGE SCALE GENOMIC DNA]</scope>
    <source>
        <strain evidence="4">ATCC 50983 / TXsc</strain>
    </source>
</reference>
<dbReference type="Gene3D" id="3.30.70.1230">
    <property type="entry name" value="Nucleotide cyclase"/>
    <property type="match status" value="1"/>
</dbReference>
<dbReference type="GO" id="GO:0004383">
    <property type="term" value="F:guanylate cyclase activity"/>
    <property type="evidence" value="ECO:0007669"/>
    <property type="project" value="TreeGrafter"/>
</dbReference>
<dbReference type="Pfam" id="PF00211">
    <property type="entry name" value="Guanylate_cyc"/>
    <property type="match status" value="1"/>
</dbReference>
<dbReference type="Proteomes" id="UP000007800">
    <property type="component" value="Unassembled WGS sequence"/>
</dbReference>
<gene>
    <name evidence="3" type="ORF">Pmar_PMAR001300</name>
</gene>
<dbReference type="PANTHER" id="PTHR45655">
    <property type="entry name" value="GUANYLATE CYCLASE SOLUBLE SUBUNIT BETA-2"/>
    <property type="match status" value="1"/>
</dbReference>
<dbReference type="InterPro" id="IPR029787">
    <property type="entry name" value="Nucleotide_cyclase"/>
</dbReference>
<feature type="compositionally biased region" description="Basic and acidic residues" evidence="1">
    <location>
        <begin position="167"/>
        <end position="178"/>
    </location>
</feature>
<evidence type="ECO:0000259" key="2">
    <source>
        <dbReference type="PROSITE" id="PS50125"/>
    </source>
</evidence>
<dbReference type="GO" id="GO:0019934">
    <property type="term" value="P:cGMP-mediated signaling"/>
    <property type="evidence" value="ECO:0007669"/>
    <property type="project" value="TreeGrafter"/>
</dbReference>
<dbReference type="PANTHER" id="PTHR45655:SF13">
    <property type="entry name" value="SOLUBLE GUANYLATE CYCLASE GCY-32-RELATED"/>
    <property type="match status" value="1"/>
</dbReference>
<dbReference type="CDD" id="cd07302">
    <property type="entry name" value="CHD"/>
    <property type="match status" value="1"/>
</dbReference>
<evidence type="ECO:0000313" key="4">
    <source>
        <dbReference type="Proteomes" id="UP000007800"/>
    </source>
</evidence>
<feature type="domain" description="Guanylate cyclase" evidence="2">
    <location>
        <begin position="9"/>
        <end position="140"/>
    </location>
</feature>
<dbReference type="EMBL" id="GG675112">
    <property type="protein sequence ID" value="EER13623.1"/>
    <property type="molecule type" value="Genomic_DNA"/>
</dbReference>